<evidence type="ECO:0000313" key="1">
    <source>
        <dbReference type="EMBL" id="MXO68117.1"/>
    </source>
</evidence>
<comment type="caution">
    <text evidence="1">The sequence shown here is derived from an EMBL/GenBank/DDBJ whole genome shotgun (WGS) entry which is preliminary data.</text>
</comment>
<organism evidence="1 2">
    <name type="scientific">Pelagerythrobacter marinus</name>
    <dbReference type="NCBI Taxonomy" id="538382"/>
    <lineage>
        <taxon>Bacteria</taxon>
        <taxon>Pseudomonadati</taxon>
        <taxon>Pseudomonadota</taxon>
        <taxon>Alphaproteobacteria</taxon>
        <taxon>Sphingomonadales</taxon>
        <taxon>Erythrobacteraceae</taxon>
        <taxon>Pelagerythrobacter</taxon>
    </lineage>
</organism>
<dbReference type="EMBL" id="WTYO01000002">
    <property type="protein sequence ID" value="MXO68117.1"/>
    <property type="molecule type" value="Genomic_DNA"/>
</dbReference>
<reference evidence="1 2" key="1">
    <citation type="submission" date="2019-12" db="EMBL/GenBank/DDBJ databases">
        <title>Genomic-based taxomic classification of the family Erythrobacteraceae.</title>
        <authorList>
            <person name="Xu L."/>
        </authorList>
    </citation>
    <scope>NUCLEOTIDE SEQUENCE [LARGE SCALE GENOMIC DNA]</scope>
    <source>
        <strain evidence="1 2">H32</strain>
    </source>
</reference>
<accession>A0ABW9UXR6</accession>
<dbReference type="RefSeq" id="WP_160732775.1">
    <property type="nucleotide sequence ID" value="NZ_WTYO01000002.1"/>
</dbReference>
<evidence type="ECO:0000313" key="2">
    <source>
        <dbReference type="Proteomes" id="UP000444401"/>
    </source>
</evidence>
<proteinExistence type="predicted"/>
<keyword evidence="2" id="KW-1185">Reference proteome</keyword>
<sequence length="177" mass="19023">MARRARPTGLNAKVYRHFAVITVCLTGTLAIFADGENRAAVAETIDDREEQTRLAEAEARKYGKPRLINAAGARPRQRPARFDHGDAGGEFGAPMDRVAVTELGSGRQPARGGGAVGGAGAGPVVDYTALGMTRAEFESLSPSQQRALLEQLRDRRARQARALLERSAERGGTRLEL</sequence>
<dbReference type="Proteomes" id="UP000444401">
    <property type="component" value="Unassembled WGS sequence"/>
</dbReference>
<gene>
    <name evidence="1" type="ORF">GRI72_04665</name>
</gene>
<protein>
    <submittedName>
        <fullName evidence="1">Uncharacterized protein</fullName>
    </submittedName>
</protein>
<name>A0ABW9UXR6_9SPHN</name>